<reference evidence="1 2" key="1">
    <citation type="journal article" date="2018" name="Cell">
        <title>The Chara Genome: Secondary Complexity and Implications for Plant Terrestrialization.</title>
        <authorList>
            <person name="Nishiyama T."/>
            <person name="Sakayama H."/>
            <person name="Vries J.D."/>
            <person name="Buschmann H."/>
            <person name="Saint-Marcoux D."/>
            <person name="Ullrich K.K."/>
            <person name="Haas F.B."/>
            <person name="Vanderstraeten L."/>
            <person name="Becker D."/>
            <person name="Lang D."/>
            <person name="Vosolsobe S."/>
            <person name="Rombauts S."/>
            <person name="Wilhelmsson P.K.I."/>
            <person name="Janitza P."/>
            <person name="Kern R."/>
            <person name="Heyl A."/>
            <person name="Rumpler F."/>
            <person name="Villalobos L.I.A.C."/>
            <person name="Clay J.M."/>
            <person name="Skokan R."/>
            <person name="Toyoda A."/>
            <person name="Suzuki Y."/>
            <person name="Kagoshima H."/>
            <person name="Schijlen E."/>
            <person name="Tajeshwar N."/>
            <person name="Catarino B."/>
            <person name="Hetherington A.J."/>
            <person name="Saltykova A."/>
            <person name="Bonnot C."/>
            <person name="Breuninger H."/>
            <person name="Symeonidi A."/>
            <person name="Radhakrishnan G.V."/>
            <person name="Van Nieuwerburgh F."/>
            <person name="Deforce D."/>
            <person name="Chang C."/>
            <person name="Karol K.G."/>
            <person name="Hedrich R."/>
            <person name="Ulvskov P."/>
            <person name="Glockner G."/>
            <person name="Delwiche C.F."/>
            <person name="Petrasek J."/>
            <person name="Van de Peer Y."/>
            <person name="Friml J."/>
            <person name="Beilby M."/>
            <person name="Dolan L."/>
            <person name="Kohara Y."/>
            <person name="Sugano S."/>
            <person name="Fujiyama A."/>
            <person name="Delaux P.-M."/>
            <person name="Quint M."/>
            <person name="TheiBen G."/>
            <person name="Hagemann M."/>
            <person name="Harholt J."/>
            <person name="Dunand C."/>
            <person name="Zachgo S."/>
            <person name="Langdale J."/>
            <person name="Maumus F."/>
            <person name="Straeten D.V.D."/>
            <person name="Gould S.B."/>
            <person name="Rensing S.A."/>
        </authorList>
    </citation>
    <scope>NUCLEOTIDE SEQUENCE [LARGE SCALE GENOMIC DNA]</scope>
    <source>
        <strain evidence="1 2">S276</strain>
    </source>
</reference>
<keyword evidence="2" id="KW-1185">Reference proteome</keyword>
<comment type="caution">
    <text evidence="1">The sequence shown here is derived from an EMBL/GenBank/DDBJ whole genome shotgun (WGS) entry which is preliminary data.</text>
</comment>
<dbReference type="Gramene" id="GBG63703">
    <property type="protein sequence ID" value="GBG63703"/>
    <property type="gene ID" value="CBR_g39014"/>
</dbReference>
<proteinExistence type="predicted"/>
<dbReference type="Proteomes" id="UP000265515">
    <property type="component" value="Unassembled WGS sequence"/>
</dbReference>
<name>A0A388K165_CHABU</name>
<organism evidence="1 2">
    <name type="scientific">Chara braunii</name>
    <name type="common">Braun's stonewort</name>
    <dbReference type="NCBI Taxonomy" id="69332"/>
    <lineage>
        <taxon>Eukaryota</taxon>
        <taxon>Viridiplantae</taxon>
        <taxon>Streptophyta</taxon>
        <taxon>Charophyceae</taxon>
        <taxon>Charales</taxon>
        <taxon>Characeae</taxon>
        <taxon>Chara</taxon>
    </lineage>
</organism>
<dbReference type="AlphaFoldDB" id="A0A388K165"/>
<gene>
    <name evidence="1" type="ORF">CBR_g39014</name>
</gene>
<sequence length="120" mass="13535">MLLIDRSGLQNQTERERCSHVQHQTDRGRFSQLIPTSSLSLRVGEWWSDAVPKHNMRRGNLHPRDVYKIVFTHRQHCDGREVAQVLATLKLFNPVSSSSAIVSPCAEGNGICFAHCSVLL</sequence>
<evidence type="ECO:0000313" key="1">
    <source>
        <dbReference type="EMBL" id="GBG63703.1"/>
    </source>
</evidence>
<dbReference type="EMBL" id="BFEA01000041">
    <property type="protein sequence ID" value="GBG63703.1"/>
    <property type="molecule type" value="Genomic_DNA"/>
</dbReference>
<evidence type="ECO:0000313" key="2">
    <source>
        <dbReference type="Proteomes" id="UP000265515"/>
    </source>
</evidence>
<accession>A0A388K165</accession>
<protein>
    <submittedName>
        <fullName evidence="1">Uncharacterized protein</fullName>
    </submittedName>
</protein>